<dbReference type="SUPFAM" id="SSF46955">
    <property type="entry name" value="Putative DNA-binding domain"/>
    <property type="match status" value="1"/>
</dbReference>
<gene>
    <name evidence="1" type="ORF">STRPS_1131</name>
</gene>
<dbReference type="EMBL" id="AEUY02000005">
    <property type="protein sequence ID" value="EHI64707.1"/>
    <property type="molecule type" value="Genomic_DNA"/>
</dbReference>
<name>G5K858_9STRE</name>
<proteinExistence type="predicted"/>
<evidence type="ECO:0008006" key="3">
    <source>
        <dbReference type="Google" id="ProtNLM"/>
    </source>
</evidence>
<dbReference type="AlphaFoldDB" id="G5K858"/>
<protein>
    <recommendedName>
        <fullName evidence="3">HTH merR-type domain-containing protein</fullName>
    </recommendedName>
</protein>
<organism evidence="1 2">
    <name type="scientific">Streptococcus pseudoporcinus LQ 940-04</name>
    <dbReference type="NCBI Taxonomy" id="875093"/>
    <lineage>
        <taxon>Bacteria</taxon>
        <taxon>Bacillati</taxon>
        <taxon>Bacillota</taxon>
        <taxon>Bacilli</taxon>
        <taxon>Lactobacillales</taxon>
        <taxon>Streptococcaceae</taxon>
        <taxon>Streptococcus</taxon>
    </lineage>
</organism>
<dbReference type="OrthoDB" id="2229607at2"/>
<accession>G5K858</accession>
<evidence type="ECO:0000313" key="2">
    <source>
        <dbReference type="Proteomes" id="UP000003217"/>
    </source>
</evidence>
<sequence length="105" mass="12364">MTWLSKEAENEIKQEVTITVSTFFDNYTRPEPRLLGLITQADLKKELGIEYKTLKRWEENGFKRYIPPLEDTRKVFYRVSDILAFFGGKIVTEKIKLKKLKSTFG</sequence>
<dbReference type="Proteomes" id="UP000003217">
    <property type="component" value="Unassembled WGS sequence"/>
</dbReference>
<comment type="caution">
    <text evidence="1">The sequence shown here is derived from an EMBL/GenBank/DDBJ whole genome shotgun (WGS) entry which is preliminary data.</text>
</comment>
<dbReference type="GeneID" id="58555686"/>
<keyword evidence="2" id="KW-1185">Reference proteome</keyword>
<evidence type="ECO:0000313" key="1">
    <source>
        <dbReference type="EMBL" id="EHI64707.1"/>
    </source>
</evidence>
<reference evidence="1 2" key="1">
    <citation type="journal article" date="2014" name="Int. J. Syst. Evol. Microbiol.">
        <title>Phylogenomics and the dynamic genome evolution of the genus Streptococcus.</title>
        <authorList>
            <consortium name="The Broad Institute Genome Sequencing Platform"/>
            <person name="Richards V.P."/>
            <person name="Palmer S.R."/>
            <person name="Pavinski Bitar P.D."/>
            <person name="Qin X."/>
            <person name="Weinstock G.M."/>
            <person name="Highlander S.K."/>
            <person name="Town C.D."/>
            <person name="Burne R.A."/>
            <person name="Stanhope M.J."/>
        </authorList>
    </citation>
    <scope>NUCLEOTIDE SEQUENCE [LARGE SCALE GENOMIC DNA]</scope>
    <source>
        <strain evidence="1 2">LQ 940-04</strain>
    </source>
</reference>
<dbReference type="InterPro" id="IPR009061">
    <property type="entry name" value="DNA-bd_dom_put_sf"/>
</dbReference>
<dbReference type="RefSeq" id="WP_007892369.1">
    <property type="nucleotide sequence ID" value="NZ_AEUY02000005.1"/>
</dbReference>